<keyword evidence="6 10" id="KW-0812">Transmembrane</keyword>
<dbReference type="GO" id="GO:0019344">
    <property type="term" value="P:cysteine biosynthetic process"/>
    <property type="evidence" value="ECO:0007669"/>
    <property type="project" value="TreeGrafter"/>
</dbReference>
<dbReference type="GO" id="GO:0005886">
    <property type="term" value="C:plasma membrane"/>
    <property type="evidence" value="ECO:0007669"/>
    <property type="project" value="TreeGrafter"/>
</dbReference>
<evidence type="ECO:0000256" key="2">
    <source>
        <dbReference type="ARBA" id="ARBA00022448"/>
    </source>
</evidence>
<organism evidence="11 12">
    <name type="scientific">Halobacteriovorax marinus (strain ATCC BAA-682 / DSM 15412 / SJ)</name>
    <name type="common">Bacteriovorax marinus</name>
    <dbReference type="NCBI Taxonomy" id="862908"/>
    <lineage>
        <taxon>Bacteria</taxon>
        <taxon>Pseudomonadati</taxon>
        <taxon>Bdellovibrionota</taxon>
        <taxon>Bacteriovoracia</taxon>
        <taxon>Bacteriovoracales</taxon>
        <taxon>Halobacteriovoraceae</taxon>
        <taxon>Halobacteriovorax</taxon>
    </lineage>
</organism>
<sequence length="243" mass="27734">MGQVMKRAVKAISKSFEILKRDKVVFLLSCIPVCVGVIAYYYLGSYFYQDLLEWGNELVKKQISSSEMLKYISWLFTAVLSVILYFLVSWTFVLFVSIVASPFNDIISGRVEKALLGQVPQDFNSEKFFKRVLSVLKNESKKILLIIFLSILSFFIGLFFPPISFAISALLLAVSFLDYAWSRKELTFGDCVTNIRKSFLTYLVTGCAFMALFSIPVINLFVLPFAVIYYSVLFYSKENGKII</sequence>
<dbReference type="GO" id="GO:0009675">
    <property type="term" value="F:high-affinity sulfate:proton symporter activity"/>
    <property type="evidence" value="ECO:0007669"/>
    <property type="project" value="TreeGrafter"/>
</dbReference>
<keyword evidence="7 10" id="KW-1133">Transmembrane helix</keyword>
<dbReference type="AlphaFoldDB" id="E1X383"/>
<evidence type="ECO:0000256" key="7">
    <source>
        <dbReference type="ARBA" id="ARBA00022989"/>
    </source>
</evidence>
<dbReference type="Pfam" id="PF07264">
    <property type="entry name" value="EI24"/>
    <property type="match status" value="1"/>
</dbReference>
<evidence type="ECO:0000256" key="4">
    <source>
        <dbReference type="ARBA" id="ARBA00022519"/>
    </source>
</evidence>
<dbReference type="PATRIC" id="fig|862908.3.peg.239"/>
<dbReference type="HOGENOM" id="CLU_1141321_0_0_7"/>
<evidence type="ECO:0000256" key="1">
    <source>
        <dbReference type="ARBA" id="ARBA00004141"/>
    </source>
</evidence>
<dbReference type="EMBL" id="FQ312005">
    <property type="protein sequence ID" value="CBW25178.1"/>
    <property type="molecule type" value="Genomic_DNA"/>
</dbReference>
<protein>
    <submittedName>
        <fullName evidence="11">Sulfate transport protein</fullName>
    </submittedName>
</protein>
<accession>E1X383</accession>
<keyword evidence="2" id="KW-0813">Transport</keyword>
<proteinExistence type="predicted"/>
<dbReference type="InterPro" id="IPR059112">
    <property type="entry name" value="CysZ/EI24"/>
</dbReference>
<dbReference type="PANTHER" id="PTHR37468:SF1">
    <property type="entry name" value="SULFATE TRANSPORTER CYSZ"/>
    <property type="match status" value="1"/>
</dbReference>
<dbReference type="eggNOG" id="COG2981">
    <property type="taxonomic scope" value="Bacteria"/>
</dbReference>
<keyword evidence="5" id="KW-0028">Amino-acid biosynthesis</keyword>
<dbReference type="GO" id="GO:0000103">
    <property type="term" value="P:sulfate assimilation"/>
    <property type="evidence" value="ECO:0007669"/>
    <property type="project" value="TreeGrafter"/>
</dbReference>
<keyword evidence="12" id="KW-1185">Reference proteome</keyword>
<dbReference type="Proteomes" id="UP000008963">
    <property type="component" value="Chromosome"/>
</dbReference>
<evidence type="ECO:0000313" key="11">
    <source>
        <dbReference type="EMBL" id="CBW25178.1"/>
    </source>
</evidence>
<evidence type="ECO:0000256" key="9">
    <source>
        <dbReference type="ARBA" id="ARBA00023136"/>
    </source>
</evidence>
<feature type="transmembrane region" description="Helical" evidence="10">
    <location>
        <begin position="202"/>
        <end position="230"/>
    </location>
</feature>
<feature type="transmembrane region" description="Helical" evidence="10">
    <location>
        <begin position="143"/>
        <end position="159"/>
    </location>
</feature>
<keyword evidence="3" id="KW-1003">Cell membrane</keyword>
<reference evidence="12" key="1">
    <citation type="journal article" date="2013" name="ISME J.">
        <title>A small predatory core genome in the divergent marine Bacteriovorax marinus SJ and the terrestrial Bdellovibrio bacteriovorus.</title>
        <authorList>
            <person name="Crossman L.C."/>
            <person name="Chen H."/>
            <person name="Cerdeno-Tarraga A.M."/>
            <person name="Brooks K."/>
            <person name="Quail M.A."/>
            <person name="Pineiro S.A."/>
            <person name="Hobley L."/>
            <person name="Sockett R.E."/>
            <person name="Bentley S.D."/>
            <person name="Parkhill J."/>
            <person name="Williams H.N."/>
            <person name="Stine O.C."/>
        </authorList>
    </citation>
    <scope>NUCLEOTIDE SEQUENCE [LARGE SCALE GENOMIC DNA]</scope>
    <source>
        <strain evidence="12">ATCC BAA-682 / DSM 15412 / SJ</strain>
    </source>
</reference>
<feature type="transmembrane region" description="Helical" evidence="10">
    <location>
        <begin position="24"/>
        <end position="43"/>
    </location>
</feature>
<dbReference type="KEGG" id="bmx:BMS_0248"/>
<keyword evidence="8" id="KW-0764">Sulfate transport</keyword>
<name>E1X383_HALMS</name>
<dbReference type="STRING" id="862908.BMS_0248"/>
<keyword evidence="4" id="KW-0997">Cell inner membrane</keyword>
<evidence type="ECO:0000256" key="5">
    <source>
        <dbReference type="ARBA" id="ARBA00022605"/>
    </source>
</evidence>
<dbReference type="InterPro" id="IPR050480">
    <property type="entry name" value="CysZ-like"/>
</dbReference>
<evidence type="ECO:0000256" key="8">
    <source>
        <dbReference type="ARBA" id="ARBA00023032"/>
    </source>
</evidence>
<evidence type="ECO:0000256" key="3">
    <source>
        <dbReference type="ARBA" id="ARBA00022475"/>
    </source>
</evidence>
<gene>
    <name evidence="11" type="ordered locus">BMS_0248</name>
</gene>
<evidence type="ECO:0000256" key="6">
    <source>
        <dbReference type="ARBA" id="ARBA00022692"/>
    </source>
</evidence>
<keyword evidence="9 10" id="KW-0472">Membrane</keyword>
<evidence type="ECO:0000256" key="10">
    <source>
        <dbReference type="SAM" id="Phobius"/>
    </source>
</evidence>
<comment type="subcellular location">
    <subcellularLocation>
        <location evidence="1">Membrane</location>
        <topology evidence="1">Multi-pass membrane protein</topology>
    </subcellularLocation>
</comment>
<evidence type="ECO:0000313" key="12">
    <source>
        <dbReference type="Proteomes" id="UP000008963"/>
    </source>
</evidence>
<dbReference type="PANTHER" id="PTHR37468">
    <property type="entry name" value="SULFATE TRANSPORTER CYSZ"/>
    <property type="match status" value="1"/>
</dbReference>
<feature type="transmembrane region" description="Helical" evidence="10">
    <location>
        <begin position="71"/>
        <end position="100"/>
    </location>
</feature>